<keyword evidence="1" id="KW-0805">Transcription regulation</keyword>
<sequence length="267" mass="29141">MDRELAGGALVQGANAEASFNHLTGSASMNNSIINTVIIQQQKRIADLEKELMDSRAEVKKIRSSMKEKSGTMSVASADSGVGGGAVSSIGTKRKHRTSSRFSDAVGNPRYWTADEHSSFLVACEKFGSRNYVAISQFVGTRTPKQVRTHVQKYEVRLIRESNGKLPSIGNEPSAERDKSNVEKEPAKRVAMEKASVGSSVSFESEKREDSLVHDRVFLSEHEGDADSICMEMLEGDTLTGKVKGLSDVEFLEEWFVDGDGSKVESS</sequence>
<evidence type="ECO:0000313" key="6">
    <source>
        <dbReference type="EMBL" id="CAD8403279.1"/>
    </source>
</evidence>
<dbReference type="InterPro" id="IPR017930">
    <property type="entry name" value="Myb_dom"/>
</dbReference>
<evidence type="ECO:0000256" key="1">
    <source>
        <dbReference type="ARBA" id="ARBA00023015"/>
    </source>
</evidence>
<dbReference type="NCBIfam" id="TIGR01557">
    <property type="entry name" value="myb_SHAQKYF"/>
    <property type="match status" value="1"/>
</dbReference>
<dbReference type="PANTHER" id="PTHR44042:SF67">
    <property type="entry name" value="MYB-LIKE PROTEIN I"/>
    <property type="match status" value="1"/>
</dbReference>
<evidence type="ECO:0000256" key="2">
    <source>
        <dbReference type="ARBA" id="ARBA00023163"/>
    </source>
</evidence>
<feature type="compositionally biased region" description="Basic and acidic residues" evidence="4">
    <location>
        <begin position="174"/>
        <end position="192"/>
    </location>
</feature>
<dbReference type="PROSITE" id="PS51294">
    <property type="entry name" value="HTH_MYB"/>
    <property type="match status" value="1"/>
</dbReference>
<dbReference type="InterPro" id="IPR009057">
    <property type="entry name" value="Homeodomain-like_sf"/>
</dbReference>
<feature type="domain" description="HTH myb-type" evidence="5">
    <location>
        <begin position="112"/>
        <end position="159"/>
    </location>
</feature>
<dbReference type="EMBL" id="HBEK01024268">
    <property type="protein sequence ID" value="CAD8403279.1"/>
    <property type="molecule type" value="Transcribed_RNA"/>
</dbReference>
<dbReference type="GO" id="GO:0003677">
    <property type="term" value="F:DNA binding"/>
    <property type="evidence" value="ECO:0007669"/>
    <property type="project" value="InterPro"/>
</dbReference>
<gene>
    <name evidence="6" type="ORF">RMAR0315_LOCUS13288</name>
</gene>
<proteinExistence type="predicted"/>
<dbReference type="Pfam" id="PF00249">
    <property type="entry name" value="Myb_DNA-binding"/>
    <property type="match status" value="1"/>
</dbReference>
<keyword evidence="2" id="KW-0804">Transcription</keyword>
<organism evidence="6">
    <name type="scientific">Rhodosorus marinus</name>
    <dbReference type="NCBI Taxonomy" id="101924"/>
    <lineage>
        <taxon>Eukaryota</taxon>
        <taxon>Rhodophyta</taxon>
        <taxon>Stylonematophyceae</taxon>
        <taxon>Stylonematales</taxon>
        <taxon>Stylonemataceae</taxon>
        <taxon>Rhodosorus</taxon>
    </lineage>
</organism>
<reference evidence="6" key="1">
    <citation type="submission" date="2021-01" db="EMBL/GenBank/DDBJ databases">
        <authorList>
            <person name="Corre E."/>
            <person name="Pelletier E."/>
            <person name="Niang G."/>
            <person name="Scheremetjew M."/>
            <person name="Finn R."/>
            <person name="Kale V."/>
            <person name="Holt S."/>
            <person name="Cochrane G."/>
            <person name="Meng A."/>
            <person name="Brown T."/>
            <person name="Cohen L."/>
        </authorList>
    </citation>
    <scope>NUCLEOTIDE SEQUENCE</scope>
    <source>
        <strain evidence="6">UTEX LB 2760</strain>
    </source>
</reference>
<dbReference type="InterPro" id="IPR006447">
    <property type="entry name" value="Myb_dom_plants"/>
</dbReference>
<evidence type="ECO:0000256" key="3">
    <source>
        <dbReference type="ARBA" id="ARBA00023242"/>
    </source>
</evidence>
<evidence type="ECO:0000259" key="5">
    <source>
        <dbReference type="PROSITE" id="PS51294"/>
    </source>
</evidence>
<dbReference type="CDD" id="cd00167">
    <property type="entry name" value="SANT"/>
    <property type="match status" value="1"/>
</dbReference>
<name>A0A7S0BUB3_9RHOD</name>
<dbReference type="SMART" id="SM00717">
    <property type="entry name" value="SANT"/>
    <property type="match status" value="1"/>
</dbReference>
<evidence type="ECO:0000256" key="4">
    <source>
        <dbReference type="SAM" id="MobiDB-lite"/>
    </source>
</evidence>
<dbReference type="SUPFAM" id="SSF46689">
    <property type="entry name" value="Homeodomain-like"/>
    <property type="match status" value="1"/>
</dbReference>
<dbReference type="Gene3D" id="1.10.10.60">
    <property type="entry name" value="Homeodomain-like"/>
    <property type="match status" value="1"/>
</dbReference>
<feature type="region of interest" description="Disordered" evidence="4">
    <location>
        <begin position="165"/>
        <end position="202"/>
    </location>
</feature>
<protein>
    <recommendedName>
        <fullName evidence="5">HTH myb-type domain-containing protein</fullName>
    </recommendedName>
</protein>
<accession>A0A7S0BUB3</accession>
<keyword evidence="3" id="KW-0539">Nucleus</keyword>
<dbReference type="AlphaFoldDB" id="A0A7S0BUB3"/>
<dbReference type="PANTHER" id="PTHR44042">
    <property type="entry name" value="DUPLICATED HOMEODOMAIN-LIKE SUPERFAMILY PROTEIN-RELATED"/>
    <property type="match status" value="1"/>
</dbReference>
<dbReference type="InterPro" id="IPR001005">
    <property type="entry name" value="SANT/Myb"/>
</dbReference>
<feature type="region of interest" description="Disordered" evidence="4">
    <location>
        <begin position="64"/>
        <end position="94"/>
    </location>
</feature>